<evidence type="ECO:0000256" key="2">
    <source>
        <dbReference type="ARBA" id="ARBA00004613"/>
    </source>
</evidence>
<dbReference type="InterPro" id="IPR025202">
    <property type="entry name" value="PLD-like_dom"/>
</dbReference>
<evidence type="ECO:0000256" key="1">
    <source>
        <dbReference type="ARBA" id="ARBA00003145"/>
    </source>
</evidence>
<dbReference type="CDD" id="cd09105">
    <property type="entry name" value="PLDc_vPLD1_2_like_2"/>
    <property type="match status" value="1"/>
</dbReference>
<sequence>MVEILLTAEEAYPRFEELVAGAQTDVSISMRIFDAATPLYGSTGNGETWADLIAAKLAEGVRFDITLSDFDPVAKPELHRYAWECFERLKSAASACPARMQARVHLHPAQAGMLQRLLFAPAALFHIHKECERLNALAPDDRARQLEAMPEFAKLIRTGPQLSPRFWRFPPLHIASHHQKMAVIDGETLYIGGLDLNPRRFDTKTHDRPAPQTWHDVQVVCQGPIASAARTHINTFRSGAEGQDITAVPGLIRTLSQRRSFGVPRLSPKTVLNDIEQAHFDLIESARTFIYIETQFLRSSRIVTALCKAAHRGVSLIVILPAAPEEAAFGDASGLDTRFGEHLQARAIGRLKRAFGGNMFLGSPVQPKAQDGDRDTLEQAPIIYVHAKVIISDAERAIVSSANLNGRSMRWDTEAGVVLKDKDARRLFQRCTQHWLSDAAPDGLERAQTWRDLASKNAKTEPNERPHFLVPHNPVPGQDKGHDLPGIPEEMV</sequence>
<name>A0ABZ2UZQ6_9RHOB</name>
<dbReference type="PANTHER" id="PTHR21248">
    <property type="entry name" value="CARDIOLIPIN SYNTHASE"/>
    <property type="match status" value="1"/>
</dbReference>
<dbReference type="PANTHER" id="PTHR21248:SF22">
    <property type="entry name" value="PHOSPHOLIPASE D"/>
    <property type="match status" value="1"/>
</dbReference>
<keyword evidence="9" id="KW-1185">Reference proteome</keyword>
<dbReference type="Proteomes" id="UP001440612">
    <property type="component" value="Chromosome"/>
</dbReference>
<keyword evidence="4" id="KW-0964">Secreted</keyword>
<dbReference type="Pfam" id="PF13091">
    <property type="entry name" value="PLDc_2"/>
    <property type="match status" value="1"/>
</dbReference>
<reference evidence="9" key="1">
    <citation type="submission" date="2024-04" db="EMBL/GenBank/DDBJ databases">
        <title>Phylogenomic analyses of a clade within the roseobacter group suggest taxonomic reassignments of species of the genera Aestuariivita, Citreicella, Loktanella, Nautella, Pelagibaca, Ruegeria, Thalassobius, Thiobacimonas and Tropicibacter, and the proposal o.</title>
        <authorList>
            <person name="Jeon C.O."/>
        </authorList>
    </citation>
    <scope>NUCLEOTIDE SEQUENCE [LARGE SCALE GENOMIC DNA]</scope>
    <source>
        <strain evidence="9">BS5-3</strain>
    </source>
</reference>
<dbReference type="PROSITE" id="PS50035">
    <property type="entry name" value="PLD"/>
    <property type="match status" value="2"/>
</dbReference>
<evidence type="ECO:0000313" key="9">
    <source>
        <dbReference type="Proteomes" id="UP001440612"/>
    </source>
</evidence>
<comment type="function">
    <text evidence="1">Could be a virulence factor.</text>
</comment>
<evidence type="ECO:0000313" key="8">
    <source>
        <dbReference type="EMBL" id="WZC47291.1"/>
    </source>
</evidence>
<dbReference type="InterPro" id="IPR001736">
    <property type="entry name" value="PLipase_D/transphosphatidylase"/>
</dbReference>
<dbReference type="EMBL" id="CP150951">
    <property type="protein sequence ID" value="WZC47291.1"/>
    <property type="molecule type" value="Genomic_DNA"/>
</dbReference>
<evidence type="ECO:0000256" key="3">
    <source>
        <dbReference type="ARBA" id="ARBA00018392"/>
    </source>
</evidence>
<dbReference type="Pfam" id="PF00614">
    <property type="entry name" value="PLDc"/>
    <property type="match status" value="1"/>
</dbReference>
<gene>
    <name evidence="8" type="ORF">AABB29_10065</name>
</gene>
<feature type="domain" description="PLD phosphodiesterase" evidence="7">
    <location>
        <begin position="386"/>
        <end position="408"/>
    </location>
</feature>
<evidence type="ECO:0000256" key="4">
    <source>
        <dbReference type="ARBA" id="ARBA00022525"/>
    </source>
</evidence>
<dbReference type="SMART" id="SM00155">
    <property type="entry name" value="PLDc"/>
    <property type="match status" value="2"/>
</dbReference>
<evidence type="ECO:0000256" key="6">
    <source>
        <dbReference type="SAM" id="MobiDB-lite"/>
    </source>
</evidence>
<evidence type="ECO:0000256" key="5">
    <source>
        <dbReference type="ARBA" id="ARBA00029594"/>
    </source>
</evidence>
<dbReference type="SUPFAM" id="SSF56024">
    <property type="entry name" value="Phospholipase D/nuclease"/>
    <property type="match status" value="2"/>
</dbReference>
<feature type="domain" description="PLD phosphodiesterase" evidence="7">
    <location>
        <begin position="173"/>
        <end position="200"/>
    </location>
</feature>
<feature type="region of interest" description="Disordered" evidence="6">
    <location>
        <begin position="457"/>
        <end position="492"/>
    </location>
</feature>
<feature type="compositionally biased region" description="Basic and acidic residues" evidence="6">
    <location>
        <begin position="458"/>
        <end position="467"/>
    </location>
</feature>
<dbReference type="RefSeq" id="WP_341365412.1">
    <property type="nucleotide sequence ID" value="NZ_CP150951.2"/>
</dbReference>
<proteinExistence type="predicted"/>
<dbReference type="Gene3D" id="3.30.870.10">
    <property type="entry name" value="Endonuclease Chain A"/>
    <property type="match status" value="2"/>
</dbReference>
<comment type="subcellular location">
    <subcellularLocation>
        <location evidence="2">Secreted</location>
    </subcellularLocation>
</comment>
<organism evidence="8 9">
    <name type="scientific">Yoonia phaeophyticola</name>
    <dbReference type="NCBI Taxonomy" id="3137369"/>
    <lineage>
        <taxon>Bacteria</taxon>
        <taxon>Pseudomonadati</taxon>
        <taxon>Pseudomonadota</taxon>
        <taxon>Alphaproteobacteria</taxon>
        <taxon>Rhodobacterales</taxon>
        <taxon>Paracoccaceae</taxon>
        <taxon>Yoonia</taxon>
    </lineage>
</organism>
<protein>
    <recommendedName>
        <fullName evidence="3">Phospholipase D</fullName>
    </recommendedName>
    <alternativeName>
        <fullName evidence="5">Choline phosphatase</fullName>
    </alternativeName>
</protein>
<accession>A0ABZ2UZQ6</accession>
<evidence type="ECO:0000259" key="7">
    <source>
        <dbReference type="PROSITE" id="PS50035"/>
    </source>
</evidence>